<evidence type="ECO:0000256" key="1">
    <source>
        <dbReference type="SAM" id="MobiDB-lite"/>
    </source>
</evidence>
<dbReference type="Proteomes" id="UP001044222">
    <property type="component" value="Chromosome 9"/>
</dbReference>
<name>A0A9D3RUL3_ANGAN</name>
<dbReference type="EMBL" id="JAFIRN010000009">
    <property type="protein sequence ID" value="KAG5842366.1"/>
    <property type="molecule type" value="Genomic_DNA"/>
</dbReference>
<evidence type="ECO:0000313" key="3">
    <source>
        <dbReference type="Proteomes" id="UP001044222"/>
    </source>
</evidence>
<evidence type="ECO:0000313" key="2">
    <source>
        <dbReference type="EMBL" id="KAG5842366.1"/>
    </source>
</evidence>
<protein>
    <submittedName>
        <fullName evidence="2">Uncharacterized protein</fullName>
    </submittedName>
</protein>
<proteinExistence type="predicted"/>
<accession>A0A9D3RUL3</accession>
<keyword evidence="3" id="KW-1185">Reference proteome</keyword>
<feature type="region of interest" description="Disordered" evidence="1">
    <location>
        <begin position="35"/>
        <end position="57"/>
    </location>
</feature>
<reference evidence="2" key="1">
    <citation type="submission" date="2021-01" db="EMBL/GenBank/DDBJ databases">
        <title>A chromosome-scale assembly of European eel, Anguilla anguilla.</title>
        <authorList>
            <person name="Henkel C."/>
            <person name="Jong-Raadsen S.A."/>
            <person name="Dufour S."/>
            <person name="Weltzien F.-A."/>
            <person name="Palstra A.P."/>
            <person name="Pelster B."/>
            <person name="Spaink H.P."/>
            <person name="Van Den Thillart G.E."/>
            <person name="Jansen H."/>
            <person name="Zahm M."/>
            <person name="Klopp C."/>
            <person name="Cedric C."/>
            <person name="Louis A."/>
            <person name="Berthelot C."/>
            <person name="Parey E."/>
            <person name="Roest Crollius H."/>
            <person name="Montfort J."/>
            <person name="Robinson-Rechavi M."/>
            <person name="Bucao C."/>
            <person name="Bouchez O."/>
            <person name="Gislard M."/>
            <person name="Lluch J."/>
            <person name="Milhes M."/>
            <person name="Lampietro C."/>
            <person name="Lopez Roques C."/>
            <person name="Donnadieu C."/>
            <person name="Braasch I."/>
            <person name="Desvignes T."/>
            <person name="Postlethwait J."/>
            <person name="Bobe J."/>
            <person name="Guiguen Y."/>
            <person name="Dirks R."/>
        </authorList>
    </citation>
    <scope>NUCLEOTIDE SEQUENCE</scope>
    <source>
        <strain evidence="2">Tag_6206</strain>
        <tissue evidence="2">Liver</tissue>
    </source>
</reference>
<sequence>MSSGPVGRRASRKPRSWGALFLNVPVVSRHLLKTSHAVQTNGQPPWSKPRTDVREDM</sequence>
<organism evidence="2 3">
    <name type="scientific">Anguilla anguilla</name>
    <name type="common">European freshwater eel</name>
    <name type="synonym">Muraena anguilla</name>
    <dbReference type="NCBI Taxonomy" id="7936"/>
    <lineage>
        <taxon>Eukaryota</taxon>
        <taxon>Metazoa</taxon>
        <taxon>Chordata</taxon>
        <taxon>Craniata</taxon>
        <taxon>Vertebrata</taxon>
        <taxon>Euteleostomi</taxon>
        <taxon>Actinopterygii</taxon>
        <taxon>Neopterygii</taxon>
        <taxon>Teleostei</taxon>
        <taxon>Anguilliformes</taxon>
        <taxon>Anguillidae</taxon>
        <taxon>Anguilla</taxon>
    </lineage>
</organism>
<comment type="caution">
    <text evidence="2">The sequence shown here is derived from an EMBL/GenBank/DDBJ whole genome shotgun (WGS) entry which is preliminary data.</text>
</comment>
<gene>
    <name evidence="2" type="ORF">ANANG_G00176860</name>
</gene>
<dbReference type="AlphaFoldDB" id="A0A9D3RUL3"/>